<dbReference type="PANTHER" id="PTHR46957">
    <property type="entry name" value="CYTOKINE RECEPTOR"/>
    <property type="match status" value="1"/>
</dbReference>
<keyword evidence="6" id="KW-0732">Signal</keyword>
<keyword evidence="9" id="KW-0904">Protein phosphatase</keyword>
<feature type="domain" description="Tyrosine specific protein phosphatases" evidence="18">
    <location>
        <begin position="1797"/>
        <end position="1871"/>
    </location>
</feature>
<name>A0A7I8VZ13_9ANNE</name>
<dbReference type="PANTHER" id="PTHR46957:SF3">
    <property type="entry name" value="CYTOKINE RECEPTOR"/>
    <property type="match status" value="1"/>
</dbReference>
<feature type="domain" description="Fibronectin type-III" evidence="19">
    <location>
        <begin position="709"/>
        <end position="811"/>
    </location>
</feature>
<comment type="subcellular location">
    <subcellularLocation>
        <location evidence="2">Late endosome membrane</location>
        <topology evidence="2">Multi-pass membrane protein</topology>
    </subcellularLocation>
    <subcellularLocation>
        <location evidence="3">Lysosome membrane</location>
        <topology evidence="3">Multi-pass membrane protein</topology>
    </subcellularLocation>
    <subcellularLocation>
        <location evidence="4">Membrane</location>
        <topology evidence="4">Single-pass membrane protein</topology>
    </subcellularLocation>
</comment>
<keyword evidence="8" id="KW-0378">Hydrolase</keyword>
<reference evidence="20 21" key="1">
    <citation type="submission" date="2020-08" db="EMBL/GenBank/DDBJ databases">
        <authorList>
            <person name="Hejnol A."/>
        </authorList>
    </citation>
    <scope>NUCLEOTIDE SEQUENCE [LARGE SCALE GENOMIC DNA]</scope>
</reference>
<dbReference type="SUPFAM" id="SSF52799">
    <property type="entry name" value="(Phosphotyrosine protein) phosphatases II"/>
    <property type="match status" value="2"/>
</dbReference>
<dbReference type="InterPro" id="IPR016130">
    <property type="entry name" value="Tyr_Pase_AS"/>
</dbReference>
<dbReference type="PROSITE" id="PS50853">
    <property type="entry name" value="FN3"/>
    <property type="match status" value="6"/>
</dbReference>
<dbReference type="GO" id="GO:0046856">
    <property type="term" value="P:phosphatidylinositol dephosphorylation"/>
    <property type="evidence" value="ECO:0007669"/>
    <property type="project" value="InterPro"/>
</dbReference>
<dbReference type="InterPro" id="IPR029021">
    <property type="entry name" value="Prot-tyrosine_phosphatase-like"/>
</dbReference>
<dbReference type="InterPro" id="IPR000387">
    <property type="entry name" value="Tyr_Pase_dom"/>
</dbReference>
<dbReference type="InterPro" id="IPR000242">
    <property type="entry name" value="PTP_cat"/>
</dbReference>
<feature type="region of interest" description="Disordered" evidence="15">
    <location>
        <begin position="1"/>
        <end position="44"/>
    </location>
</feature>
<dbReference type="GO" id="GO:0031902">
    <property type="term" value="C:late endosome membrane"/>
    <property type="evidence" value="ECO:0007669"/>
    <property type="project" value="UniProtKB-SubCell"/>
</dbReference>
<evidence type="ECO:0000256" key="4">
    <source>
        <dbReference type="ARBA" id="ARBA00004167"/>
    </source>
</evidence>
<dbReference type="CDD" id="cd00047">
    <property type="entry name" value="PTPc"/>
    <property type="match status" value="1"/>
</dbReference>
<feature type="transmembrane region" description="Helical" evidence="16">
    <location>
        <begin position="182"/>
        <end position="204"/>
    </location>
</feature>
<keyword evidence="12" id="KW-0325">Glycoprotein</keyword>
<evidence type="ECO:0000256" key="13">
    <source>
        <dbReference type="ARBA" id="ARBA00023228"/>
    </source>
</evidence>
<feature type="compositionally biased region" description="Basic and acidic residues" evidence="15">
    <location>
        <begin position="1"/>
        <end position="10"/>
    </location>
</feature>
<dbReference type="InterPro" id="IPR013783">
    <property type="entry name" value="Ig-like_fold"/>
</dbReference>
<gene>
    <name evidence="20" type="ORF">DGYR_LOCUS7952</name>
</gene>
<evidence type="ECO:0000256" key="15">
    <source>
        <dbReference type="SAM" id="MobiDB-lite"/>
    </source>
</evidence>
<keyword evidence="5 16" id="KW-0812">Transmembrane</keyword>
<dbReference type="GO" id="GO:0004725">
    <property type="term" value="F:protein tyrosine phosphatase activity"/>
    <property type="evidence" value="ECO:0007669"/>
    <property type="project" value="UniProtKB-EC"/>
</dbReference>
<feature type="transmembrane region" description="Helical" evidence="16">
    <location>
        <begin position="1225"/>
        <end position="1250"/>
    </location>
</feature>
<dbReference type="Proteomes" id="UP000549394">
    <property type="component" value="Unassembled WGS sequence"/>
</dbReference>
<feature type="domain" description="Fibronectin type-III" evidence="19">
    <location>
        <begin position="499"/>
        <end position="607"/>
    </location>
</feature>
<evidence type="ECO:0000256" key="11">
    <source>
        <dbReference type="ARBA" id="ARBA00023136"/>
    </source>
</evidence>
<dbReference type="SMART" id="SM00194">
    <property type="entry name" value="PTPc"/>
    <property type="match status" value="2"/>
</dbReference>
<keyword evidence="7" id="KW-0967">Endosome</keyword>
<evidence type="ECO:0000259" key="18">
    <source>
        <dbReference type="PROSITE" id="PS50056"/>
    </source>
</evidence>
<feature type="domain" description="Tyrosine-protein phosphatase" evidence="17">
    <location>
        <begin position="1624"/>
        <end position="1880"/>
    </location>
</feature>
<dbReference type="Gene3D" id="1.20.5.930">
    <property type="entry name" value="Bicelle-embedded integrin alpha(iib) transmembrane segment"/>
    <property type="match status" value="1"/>
</dbReference>
<dbReference type="Pfam" id="PF00102">
    <property type="entry name" value="Y_phosphatase"/>
    <property type="match status" value="2"/>
</dbReference>
<evidence type="ECO:0000256" key="6">
    <source>
        <dbReference type="ARBA" id="ARBA00022729"/>
    </source>
</evidence>
<evidence type="ECO:0000256" key="2">
    <source>
        <dbReference type="ARBA" id="ARBA00004107"/>
    </source>
</evidence>
<evidence type="ECO:0000256" key="12">
    <source>
        <dbReference type="ARBA" id="ARBA00023180"/>
    </source>
</evidence>
<evidence type="ECO:0000256" key="14">
    <source>
        <dbReference type="ARBA" id="ARBA00051722"/>
    </source>
</evidence>
<feature type="domain" description="Fibronectin type-III" evidence="19">
    <location>
        <begin position="611"/>
        <end position="705"/>
    </location>
</feature>
<evidence type="ECO:0000259" key="19">
    <source>
        <dbReference type="PROSITE" id="PS50853"/>
    </source>
</evidence>
<evidence type="ECO:0000256" key="1">
    <source>
        <dbReference type="ARBA" id="ARBA00001261"/>
    </source>
</evidence>
<evidence type="ECO:0000256" key="5">
    <source>
        <dbReference type="ARBA" id="ARBA00022692"/>
    </source>
</evidence>
<dbReference type="EMBL" id="CAJFCJ010000011">
    <property type="protein sequence ID" value="CAD5119761.1"/>
    <property type="molecule type" value="Genomic_DNA"/>
</dbReference>
<sequence length="1887" mass="212976">MADANNDERSPLLQTSPPEYSQIPSGPTVTVAPLEHDDLPPPYSPSTAGAVPMINCKVCQSMINIDGKAHQHVVKCSVCNEATPIKAAPPGKKYVRCPCNCLLICKGSSQRIACPRNNCKRIINLGNPAAPNTRQRTPGTNRVTCVHCQDSFLFNITNRALARCPHCRRVSSVGPSYARSRAILFAIIGLFLIILGIGVTVGTYRIARRSPGIYVIWIGIGSCVLGICPNCTSACNCAGELPRDCSSDQRFCTTCAPGFKDPPCCETPCSIGKFGANCEYDCHCKIGVVCLPNNGHCMDNSCDPQWYGAGCQIRLPKLTTPPEIRNLSCKSFKVVWKAWNQITDIGSPFISSYVLQQSLNGSAWLNLLKRIHNPNVTEYHQLLNSGLLFYTEYRYRILTNLDDNGKEQIGLSGPSNVAFSLPSCEILTTATPTTTVLTTQPIKSSSSSWSTTKTKTTSTTKVTSKFTTTKPIIPTTVPLTTQEPTTTEMETTVPTTTIPPSPPSAISNLTVVIDQSGSAVVFWQPSISDLPLKGYQIIYEPIALLACPADYTFNKRPIKIDIPPSTSYRIVPNLLNSFTKYQLRLAAKNRIGLGNETETEFSTAPKVPEKFPENIQILKVDTFYALVEWTLIDCSDYNGNAVGYEITTLDESDRVVFQKTIEANSRTVNITDLKFHTSYKTSIRFVNSWIKGPSSDFVQFLTLDAEPGAIRNLNRFVGNDGRISISWNSPTVRNRPITKYRVSYKKIGFGSCEIISNESPKIIYFNGQTTSIVLSNLSGWSRYTVTVEAENEFGRGKGNSIDILTPESLPIGQVNDLKVEVGARKLALTWKKPNCNLTNGVLVRYDLIIKSPLSTIRESTKSEEFSLDSNFVQPYTNYEYQVAYVNSAGIGPYTPKISVQTKQDFPSEPTALRIESISNISAVISWSSPVQINGVLQQFRLTWRKINGASLSQTVSGSTFVANITELKPFTEYLISIQARTDPGFGSVSPDFKFKTLQGLPSTPETPRVDFANETCFKLSWGAPSYIPGVFNNYRIETEILYSYSTQERQIRVHTTRNLRSEICELFHATQYTIAISASTEAGYGQKISSEFWTEIAEPPPPATPIFQDATNSTIRVQLLPAVITTGPISNYYITVQGERYASLKSNLLQVPTSFVIGDNKLYGIYRNQALRANSKYNVSLILESFLDGVTKTSESRKSEFSTAKTPEEPTLGPVVGNDDSNNNLIWIIICSVLGFLLLLLLIILIIYFCCFRRRKSEIKEDKQTLAKEESPTWLEYYEKQHLQKSTKKVNIKFPIHWTDTFDPNQSRRILLTAKVPSDGALTFAEEWNRLPKQPTSQIKEAMRQDNRGRNRFDLYLPYDYNLVVLPNKRLGGIKGVFRNKSTYINANYIHMYGQQPTEVGEYILAQSPHSPQTIESFWSMIQSESVSTIVMVESRQDFKATKCERYWPRLGEHIEYNDIEVQTTEELVFAYYTTRTFVIFSSEGQRQVRQLQFTAWSDHGVLEDAIPFFNFLRTVRRASEYENSILVHCATGVSRSAVFIAAESLWRQLASEGAVNVYETVKNFRDQRLMMVRTFNQYKFLYDILFEAGLTEYYELEADKAKMKHIYRLLTAKEDDLNNGCILRKQYEVIESLCDRIDGDHLTANNTINKSKNRFESIVPRDHHRPRLRSSPNDYINAIYIDSHVRKRMMIVTQTPLSSTVADFWTLIFDESIEVIIAMNSTDYKEESCALYFPETEGERRKFGDSLSVTNKGTVMDTHLLKTKNFLIQKGGIERTVDRIEFTDWEMYEKTPGTYESCLMLIQLVEDYWSNKDRPILIHCVDGATQSGFFATLVILYEQIVEDMNVDVFHTVRSLKKRRPHIINNYEQYRFLFKFLWHVINKPTFP</sequence>
<proteinExistence type="predicted"/>
<comment type="catalytic activity">
    <reaction evidence="1">
        <text>a 1,2-diacyl-sn-glycero-3-phospho-(1D-myo-inositol-4,5-bisphosphate) + H2O = a 1,2-diacyl-sn-glycero-3-phospho-(1D-myo-inositol-5-phosphate) + phosphate</text>
        <dbReference type="Rhea" id="RHEA:25674"/>
        <dbReference type="ChEBI" id="CHEBI:15377"/>
        <dbReference type="ChEBI" id="CHEBI:43474"/>
        <dbReference type="ChEBI" id="CHEBI:57795"/>
        <dbReference type="ChEBI" id="CHEBI:58456"/>
        <dbReference type="EC" id="3.1.3.78"/>
    </reaction>
</comment>
<feature type="compositionally biased region" description="Polar residues" evidence="15">
    <location>
        <begin position="12"/>
        <end position="28"/>
    </location>
</feature>
<dbReference type="Pfam" id="PF00041">
    <property type="entry name" value="fn3"/>
    <property type="match status" value="4"/>
</dbReference>
<dbReference type="Gene3D" id="3.90.190.10">
    <property type="entry name" value="Protein tyrosine phosphatase superfamily"/>
    <property type="match status" value="2"/>
</dbReference>
<dbReference type="InterPro" id="IPR003595">
    <property type="entry name" value="Tyr_Pase_cat"/>
</dbReference>
<evidence type="ECO:0000256" key="7">
    <source>
        <dbReference type="ARBA" id="ARBA00022753"/>
    </source>
</evidence>
<evidence type="ECO:0000256" key="3">
    <source>
        <dbReference type="ARBA" id="ARBA00004155"/>
    </source>
</evidence>
<dbReference type="PROSITE" id="PS00383">
    <property type="entry name" value="TYR_PHOSPHATASE_1"/>
    <property type="match status" value="1"/>
</dbReference>
<comment type="catalytic activity">
    <reaction evidence="14">
        <text>O-phospho-L-tyrosyl-[protein] + H2O = L-tyrosyl-[protein] + phosphate</text>
        <dbReference type="Rhea" id="RHEA:10684"/>
        <dbReference type="Rhea" id="RHEA-COMP:10136"/>
        <dbReference type="Rhea" id="RHEA-COMP:20101"/>
        <dbReference type="ChEBI" id="CHEBI:15377"/>
        <dbReference type="ChEBI" id="CHEBI:43474"/>
        <dbReference type="ChEBI" id="CHEBI:46858"/>
        <dbReference type="ChEBI" id="CHEBI:61978"/>
        <dbReference type="EC" id="3.1.3.48"/>
    </reaction>
</comment>
<protein>
    <submittedName>
        <fullName evidence="20">DgyrCDS8356</fullName>
    </submittedName>
</protein>
<evidence type="ECO:0000256" key="16">
    <source>
        <dbReference type="SAM" id="Phobius"/>
    </source>
</evidence>
<feature type="domain" description="Tyrosine specific protein phosphatases" evidence="18">
    <location>
        <begin position="1507"/>
        <end position="1580"/>
    </location>
</feature>
<accession>A0A7I8VZ13</accession>
<evidence type="ECO:0000259" key="17">
    <source>
        <dbReference type="PROSITE" id="PS50055"/>
    </source>
</evidence>
<evidence type="ECO:0000256" key="9">
    <source>
        <dbReference type="ARBA" id="ARBA00022912"/>
    </source>
</evidence>
<dbReference type="InterPro" id="IPR036116">
    <property type="entry name" value="FN3_sf"/>
</dbReference>
<dbReference type="PROSITE" id="PS50056">
    <property type="entry name" value="TYR_PHOSPHATASE_2"/>
    <property type="match status" value="2"/>
</dbReference>
<keyword evidence="13" id="KW-0458">Lysosome</keyword>
<dbReference type="PROSITE" id="PS50055">
    <property type="entry name" value="TYR_PHOSPHATASE_PTP"/>
    <property type="match status" value="2"/>
</dbReference>
<dbReference type="InterPro" id="IPR050713">
    <property type="entry name" value="RTP_Phos/Ushers"/>
</dbReference>
<feature type="domain" description="Tyrosine-protein phosphatase" evidence="17">
    <location>
        <begin position="1324"/>
        <end position="1589"/>
    </location>
</feature>
<feature type="domain" description="Fibronectin type-III" evidence="19">
    <location>
        <begin position="908"/>
        <end position="999"/>
    </location>
</feature>
<keyword evidence="21" id="KW-1185">Reference proteome</keyword>
<dbReference type="GO" id="GO:0034597">
    <property type="term" value="F:phosphatidylinositol-4,5-bisphosphate 4-phosphatase activity"/>
    <property type="evidence" value="ECO:0007669"/>
    <property type="project" value="UniProtKB-EC"/>
</dbReference>
<dbReference type="CDD" id="cd00063">
    <property type="entry name" value="FN3"/>
    <property type="match status" value="6"/>
</dbReference>
<dbReference type="SMART" id="SM00404">
    <property type="entry name" value="PTPc_motif"/>
    <property type="match status" value="2"/>
</dbReference>
<dbReference type="PRINTS" id="PR00700">
    <property type="entry name" value="PRTYPHPHTASE"/>
</dbReference>
<feature type="domain" description="Fibronectin type-III" evidence="19">
    <location>
        <begin position="813"/>
        <end position="904"/>
    </location>
</feature>
<keyword evidence="10 16" id="KW-1133">Transmembrane helix</keyword>
<dbReference type="Gene3D" id="2.170.300.10">
    <property type="entry name" value="Tie2 ligand-binding domain superfamily"/>
    <property type="match status" value="1"/>
</dbReference>
<evidence type="ECO:0000313" key="21">
    <source>
        <dbReference type="Proteomes" id="UP000549394"/>
    </source>
</evidence>
<dbReference type="SMART" id="SM00060">
    <property type="entry name" value="FN3"/>
    <property type="match status" value="8"/>
</dbReference>
<dbReference type="SUPFAM" id="SSF49265">
    <property type="entry name" value="Fibronectin type III"/>
    <property type="match status" value="4"/>
</dbReference>
<dbReference type="InterPro" id="IPR019178">
    <property type="entry name" value="PtdIns-P2-Ptase"/>
</dbReference>
<dbReference type="GO" id="GO:0005765">
    <property type="term" value="C:lysosomal membrane"/>
    <property type="evidence" value="ECO:0007669"/>
    <property type="project" value="UniProtKB-SubCell"/>
</dbReference>
<evidence type="ECO:0000313" key="20">
    <source>
        <dbReference type="EMBL" id="CAD5119761.1"/>
    </source>
</evidence>
<dbReference type="InterPro" id="IPR003961">
    <property type="entry name" value="FN3_dom"/>
</dbReference>
<dbReference type="Pfam" id="PF09788">
    <property type="entry name" value="Tmemb_55A"/>
    <property type="match status" value="1"/>
</dbReference>
<comment type="caution">
    <text evidence="20">The sequence shown here is derived from an EMBL/GenBank/DDBJ whole genome shotgun (WGS) entry which is preliminary data.</text>
</comment>
<dbReference type="Gene3D" id="2.60.40.10">
    <property type="entry name" value="Immunoglobulins"/>
    <property type="match status" value="6"/>
</dbReference>
<dbReference type="FunFam" id="3.90.190.10:FF:000102">
    <property type="entry name" value="Receptor-type tyrosine-protein phosphatase"/>
    <property type="match status" value="1"/>
</dbReference>
<organism evidence="20 21">
    <name type="scientific">Dimorphilus gyrociliatus</name>
    <dbReference type="NCBI Taxonomy" id="2664684"/>
    <lineage>
        <taxon>Eukaryota</taxon>
        <taxon>Metazoa</taxon>
        <taxon>Spiralia</taxon>
        <taxon>Lophotrochozoa</taxon>
        <taxon>Annelida</taxon>
        <taxon>Polychaeta</taxon>
        <taxon>Polychaeta incertae sedis</taxon>
        <taxon>Dinophilidae</taxon>
        <taxon>Dimorphilus</taxon>
    </lineage>
</organism>
<evidence type="ECO:0000256" key="10">
    <source>
        <dbReference type="ARBA" id="ARBA00022989"/>
    </source>
</evidence>
<dbReference type="OrthoDB" id="9939933at2759"/>
<feature type="domain" description="Fibronectin type-III" evidence="19">
    <location>
        <begin position="1003"/>
        <end position="1099"/>
    </location>
</feature>
<keyword evidence="11 16" id="KW-0472">Membrane</keyword>
<evidence type="ECO:0000256" key="8">
    <source>
        <dbReference type="ARBA" id="ARBA00022801"/>
    </source>
</evidence>